<dbReference type="Proteomes" id="UP000265618">
    <property type="component" value="Unassembled WGS sequence"/>
</dbReference>
<dbReference type="EMBL" id="BDIP01007603">
    <property type="protein sequence ID" value="GIQ91373.1"/>
    <property type="molecule type" value="Genomic_DNA"/>
</dbReference>
<gene>
    <name evidence="2" type="ORF">KIPB_014599</name>
</gene>
<evidence type="ECO:0000256" key="1">
    <source>
        <dbReference type="SAM" id="MobiDB-lite"/>
    </source>
</evidence>
<reference evidence="2 3" key="1">
    <citation type="journal article" date="2018" name="PLoS ONE">
        <title>The draft genome of Kipferlia bialata reveals reductive genome evolution in fornicate parasites.</title>
        <authorList>
            <person name="Tanifuji G."/>
            <person name="Takabayashi S."/>
            <person name="Kume K."/>
            <person name="Takagi M."/>
            <person name="Nakayama T."/>
            <person name="Kamikawa R."/>
            <person name="Inagaki Y."/>
            <person name="Hashimoto T."/>
        </authorList>
    </citation>
    <scope>NUCLEOTIDE SEQUENCE [LARGE SCALE GENOMIC DNA]</scope>
    <source>
        <strain evidence="2">NY0173</strain>
    </source>
</reference>
<dbReference type="AlphaFoldDB" id="A0A9K3DCH9"/>
<keyword evidence="3" id="KW-1185">Reference proteome</keyword>
<feature type="region of interest" description="Disordered" evidence="1">
    <location>
        <begin position="41"/>
        <end position="61"/>
    </location>
</feature>
<accession>A0A9K3DCH9</accession>
<feature type="non-terminal residue" evidence="2">
    <location>
        <position position="1"/>
    </location>
</feature>
<name>A0A9K3DCH9_9EUKA</name>
<proteinExistence type="predicted"/>
<comment type="caution">
    <text evidence="2">The sequence shown here is derived from an EMBL/GenBank/DDBJ whole genome shotgun (WGS) entry which is preliminary data.</text>
</comment>
<protein>
    <submittedName>
        <fullName evidence="2">Uncharacterized protein</fullName>
    </submittedName>
</protein>
<feature type="non-terminal residue" evidence="2">
    <location>
        <position position="61"/>
    </location>
</feature>
<organism evidence="2 3">
    <name type="scientific">Kipferlia bialata</name>
    <dbReference type="NCBI Taxonomy" id="797122"/>
    <lineage>
        <taxon>Eukaryota</taxon>
        <taxon>Metamonada</taxon>
        <taxon>Carpediemonas-like organisms</taxon>
        <taxon>Kipferlia</taxon>
    </lineage>
</organism>
<sequence>DCISLSLRYQDRCPTCRETVDISQCRTIYLGESEARRARSRELGLGTKESKKRTAVMGRVY</sequence>
<evidence type="ECO:0000313" key="2">
    <source>
        <dbReference type="EMBL" id="GIQ91373.1"/>
    </source>
</evidence>
<evidence type="ECO:0000313" key="3">
    <source>
        <dbReference type="Proteomes" id="UP000265618"/>
    </source>
</evidence>